<evidence type="ECO:0000313" key="13">
    <source>
        <dbReference type="Proteomes" id="UP000292447"/>
    </source>
</evidence>
<dbReference type="Gene3D" id="1.20.5.420">
    <property type="entry name" value="Immunoglobulin FC, subunit C"/>
    <property type="match status" value="1"/>
</dbReference>
<reference evidence="13" key="1">
    <citation type="submission" date="2019-03" db="EMBL/GenBank/DDBJ databases">
        <title>Snf2 controls pulcherriminic acid biosynthesis and connects pigmentation and antifungal activity of the yeast Metschnikowia pulcherrima.</title>
        <authorList>
            <person name="Gore-Lloyd D."/>
            <person name="Sumann I."/>
            <person name="Brachmann A.O."/>
            <person name="Schneeberger K."/>
            <person name="Ortiz-Merino R.A."/>
            <person name="Moreno-Beltran M."/>
            <person name="Schlaefli M."/>
            <person name="Kirner P."/>
            <person name="Santos Kron A."/>
            <person name="Wolfe K.H."/>
            <person name="Piel J."/>
            <person name="Ahrens C.H."/>
            <person name="Henk D."/>
            <person name="Freimoser F.M."/>
        </authorList>
    </citation>
    <scope>NUCLEOTIDE SEQUENCE [LARGE SCALE GENOMIC DNA]</scope>
    <source>
        <strain evidence="13">APC 1.2</strain>
    </source>
</reference>
<dbReference type="InterPro" id="IPR039431">
    <property type="entry name" value="Vta1/CALS_N"/>
</dbReference>
<feature type="domain" description="Vta1/callose synthase N-terminal" evidence="10">
    <location>
        <begin position="17"/>
        <end position="183"/>
    </location>
</feature>
<dbReference type="EMBL" id="CP034458">
    <property type="protein sequence ID" value="QBM88158.1"/>
    <property type="molecule type" value="Genomic_DNA"/>
</dbReference>
<dbReference type="PANTHER" id="PTHR46009">
    <property type="entry name" value="VACUOLAR PROTEIN SORTING-ASSOCIATED PROTEIN VTA1 HOMOLOG"/>
    <property type="match status" value="1"/>
</dbReference>
<dbReference type="InterPro" id="IPR044538">
    <property type="entry name" value="Vta1-like"/>
</dbReference>
<dbReference type="GO" id="GO:0005771">
    <property type="term" value="C:multivesicular body"/>
    <property type="evidence" value="ECO:0007669"/>
    <property type="project" value="TreeGrafter"/>
</dbReference>
<dbReference type="STRING" id="2163413.A0A4P6XQ34"/>
<evidence type="ECO:0000256" key="1">
    <source>
        <dbReference type="ARBA" id="ARBA00004481"/>
    </source>
</evidence>
<dbReference type="Proteomes" id="UP000292447">
    <property type="component" value="Chromosome III"/>
</dbReference>
<dbReference type="GO" id="GO:0015031">
    <property type="term" value="P:protein transport"/>
    <property type="evidence" value="ECO:0007669"/>
    <property type="project" value="UniProtKB-KW"/>
</dbReference>
<evidence type="ECO:0000259" key="10">
    <source>
        <dbReference type="Pfam" id="PF04652"/>
    </source>
</evidence>
<feature type="region of interest" description="Disordered" evidence="9">
    <location>
        <begin position="212"/>
        <end position="355"/>
    </location>
</feature>
<dbReference type="InterPro" id="IPR023175">
    <property type="entry name" value="Vta1/CALS_N_sf"/>
</dbReference>
<evidence type="ECO:0000256" key="2">
    <source>
        <dbReference type="ARBA" id="ARBA00004496"/>
    </source>
</evidence>
<dbReference type="GO" id="GO:0010008">
    <property type="term" value="C:endosome membrane"/>
    <property type="evidence" value="ECO:0007669"/>
    <property type="project" value="UniProtKB-SubCell"/>
</dbReference>
<comment type="similarity">
    <text evidence="3">Belongs to the VTA1 family.</text>
</comment>
<evidence type="ECO:0000313" key="12">
    <source>
        <dbReference type="EMBL" id="QBM88158.1"/>
    </source>
</evidence>
<evidence type="ECO:0000256" key="4">
    <source>
        <dbReference type="ARBA" id="ARBA00022448"/>
    </source>
</evidence>
<protein>
    <submittedName>
        <fullName evidence="12">Protein sorting-associated protein VTA1</fullName>
    </submittedName>
</protein>
<evidence type="ECO:0000256" key="5">
    <source>
        <dbReference type="ARBA" id="ARBA00022490"/>
    </source>
</evidence>
<dbReference type="Gene3D" id="1.25.40.270">
    <property type="entry name" value="Vacuolar protein sorting-associated protein vta1"/>
    <property type="match status" value="1"/>
</dbReference>
<comment type="subcellular location">
    <subcellularLocation>
        <location evidence="2">Cytoplasm</location>
    </subcellularLocation>
    <subcellularLocation>
        <location evidence="1">Endosome membrane</location>
        <topology evidence="1">Peripheral membrane protein</topology>
    </subcellularLocation>
</comment>
<gene>
    <name evidence="12" type="primary">MPUL0C01220</name>
    <name evidence="12" type="ORF">METSCH_C01220</name>
</gene>
<dbReference type="GO" id="GO:0032511">
    <property type="term" value="P:late endosome to vacuole transport via multivesicular body sorting pathway"/>
    <property type="evidence" value="ECO:0007669"/>
    <property type="project" value="InterPro"/>
</dbReference>
<evidence type="ECO:0000259" key="11">
    <source>
        <dbReference type="Pfam" id="PF18097"/>
    </source>
</evidence>
<name>A0A4P6XQ34_9ASCO</name>
<feature type="compositionally biased region" description="Polar residues" evidence="9">
    <location>
        <begin position="344"/>
        <end position="355"/>
    </location>
</feature>
<proteinExistence type="inferred from homology"/>
<keyword evidence="13" id="KW-1185">Reference proteome</keyword>
<dbReference type="AlphaFoldDB" id="A0A4P6XQ34"/>
<keyword evidence="8" id="KW-0472">Membrane</keyword>
<organism evidence="12 13">
    <name type="scientific">Metschnikowia aff. pulcherrima</name>
    <dbReference type="NCBI Taxonomy" id="2163413"/>
    <lineage>
        <taxon>Eukaryota</taxon>
        <taxon>Fungi</taxon>
        <taxon>Dikarya</taxon>
        <taxon>Ascomycota</taxon>
        <taxon>Saccharomycotina</taxon>
        <taxon>Pichiomycetes</taxon>
        <taxon>Metschnikowiaceae</taxon>
        <taxon>Metschnikowia</taxon>
    </lineage>
</organism>
<feature type="domain" description="Vta1 C-terminal" evidence="11">
    <location>
        <begin position="373"/>
        <end position="409"/>
    </location>
</feature>
<dbReference type="Pfam" id="PF18097">
    <property type="entry name" value="Vta1_C"/>
    <property type="match status" value="1"/>
</dbReference>
<evidence type="ECO:0000256" key="7">
    <source>
        <dbReference type="ARBA" id="ARBA00022927"/>
    </source>
</evidence>
<evidence type="ECO:0000256" key="8">
    <source>
        <dbReference type="ARBA" id="ARBA00023136"/>
    </source>
</evidence>
<keyword evidence="6" id="KW-0967">Endosome</keyword>
<dbReference type="InterPro" id="IPR041212">
    <property type="entry name" value="Vta1_C"/>
</dbReference>
<evidence type="ECO:0000256" key="3">
    <source>
        <dbReference type="ARBA" id="ARBA00007895"/>
    </source>
</evidence>
<evidence type="ECO:0000256" key="6">
    <source>
        <dbReference type="ARBA" id="ARBA00022753"/>
    </source>
</evidence>
<dbReference type="Pfam" id="PF04652">
    <property type="entry name" value="Vta1"/>
    <property type="match status" value="1"/>
</dbReference>
<accession>A0A4P6XQ34</accession>
<keyword evidence="5" id="KW-0963">Cytoplasm</keyword>
<evidence type="ECO:0000256" key="9">
    <source>
        <dbReference type="SAM" id="MobiDB-lite"/>
    </source>
</evidence>
<dbReference type="PANTHER" id="PTHR46009:SF1">
    <property type="entry name" value="VACUOLAR PROTEIN SORTING-ASSOCIATED PROTEIN VTA1 HOMOLOG"/>
    <property type="match status" value="1"/>
</dbReference>
<sequence length="415" mass="45937">MITASSIPESLKLDRNVAPYIARLVELAEVNPVVSYYCKLYVLEHILTEKLHQSNKDVEEFTIALLDDTEALKASPDDESVHRVLASRQLSIDFVFVFAFRLYNSCLEDLSNYDGTKPRLAQKLRATINFWSLFPLFAGDSGDPIDYAKTSGGQANSEDSFLAFTREKLKTLKYQLSRLLKDEVPVKGEEKELEEFAGKSVENGEDLEINKTNAGDFYENGAEGIGGRLEGDSAANTRLEHEKSDDVDSDNDMDSQSGFILPKPPQTNPQIDSDEENDNNSGFTLPGAPKFDPSKNTDPADSDIHLPGAPKLLPDDDLTTVNKNSSIKVFPPKNEENTKLTPVRPQSSLQRSASSNVVHVTKDTLHTIVDTTEQIGKIQKHAKFAISALNYEDLGTAEAELIKGLELLRSIKEKS</sequence>
<keyword evidence="4" id="KW-0813">Transport</keyword>
<keyword evidence="7" id="KW-0653">Protein transport</keyword>